<dbReference type="WBParaSite" id="HDID_0000535801-mRNA-1">
    <property type="protein sequence ID" value="HDID_0000535801-mRNA-1"/>
    <property type="gene ID" value="HDID_0000535801"/>
</dbReference>
<dbReference type="AlphaFoldDB" id="A0A0R3SK93"/>
<organism evidence="4">
    <name type="scientific">Hymenolepis diminuta</name>
    <name type="common">Rat tapeworm</name>
    <dbReference type="NCBI Taxonomy" id="6216"/>
    <lineage>
        <taxon>Eukaryota</taxon>
        <taxon>Metazoa</taxon>
        <taxon>Spiralia</taxon>
        <taxon>Lophotrochozoa</taxon>
        <taxon>Platyhelminthes</taxon>
        <taxon>Cestoda</taxon>
        <taxon>Eucestoda</taxon>
        <taxon>Cyclophyllidea</taxon>
        <taxon>Hymenolepididae</taxon>
        <taxon>Hymenolepis</taxon>
    </lineage>
</organism>
<dbReference type="InterPro" id="IPR043926">
    <property type="entry name" value="ABCG_dom"/>
</dbReference>
<feature type="domain" description="ABC transporter family G" evidence="3">
    <location>
        <begin position="1"/>
        <end position="49"/>
    </location>
</feature>
<dbReference type="Pfam" id="PF19055">
    <property type="entry name" value="ABC2_membrane_7"/>
    <property type="match status" value="1"/>
</dbReference>
<evidence type="ECO:0000313" key="4">
    <source>
        <dbReference type="WBParaSite" id="HDID_0000535801-mRNA-1"/>
    </source>
</evidence>
<evidence type="ECO:0000256" key="2">
    <source>
        <dbReference type="ARBA" id="ARBA00023136"/>
    </source>
</evidence>
<evidence type="ECO:0000256" key="1">
    <source>
        <dbReference type="ARBA" id="ARBA00022448"/>
    </source>
</evidence>
<protein>
    <submittedName>
        <fullName evidence="4">ABC2_membrane_7 domain-containing protein</fullName>
    </submittedName>
</protein>
<name>A0A0R3SK93_HYMDI</name>
<dbReference type="STRING" id="6216.A0A0R3SK93"/>
<dbReference type="GO" id="GO:0140359">
    <property type="term" value="F:ABC-type transporter activity"/>
    <property type="evidence" value="ECO:0007669"/>
    <property type="project" value="InterPro"/>
</dbReference>
<sequence length="108" mass="11930">LFDSVTILCNGRAIYHGPAGDSPLNYFCELGYKISTHENPADFFVDLLHHDLPTEAKNRLGILLEGEAPEINETESAEGADEVNQLAICSTRILHLQQLFAVSTEWSS</sequence>
<evidence type="ECO:0000259" key="3">
    <source>
        <dbReference type="Pfam" id="PF19055"/>
    </source>
</evidence>
<reference evidence="4" key="1">
    <citation type="submission" date="2017-02" db="UniProtKB">
        <authorList>
            <consortium name="WormBaseParasite"/>
        </authorList>
    </citation>
    <scope>IDENTIFICATION</scope>
</reference>
<accession>A0A0R3SK93</accession>
<keyword evidence="2" id="KW-0472">Membrane</keyword>
<keyword evidence="1" id="KW-0813">Transport</keyword>
<proteinExistence type="predicted"/>